<gene>
    <name evidence="1" type="ORF">PRLR5076_18920</name>
</gene>
<dbReference type="InterPro" id="IPR056076">
    <property type="entry name" value="DUF7659"/>
</dbReference>
<dbReference type="Proteomes" id="UP000825483">
    <property type="component" value="Unassembled WGS sequence"/>
</dbReference>
<comment type="caution">
    <text evidence="1">The sequence shown here is derived from an EMBL/GenBank/DDBJ whole genome shotgun (WGS) entry which is preliminary data.</text>
</comment>
<evidence type="ECO:0000313" key="2">
    <source>
        <dbReference type="Proteomes" id="UP000825483"/>
    </source>
</evidence>
<protein>
    <submittedName>
        <fullName evidence="1">Uncharacterized protein</fullName>
    </submittedName>
</protein>
<accession>A0A9R1CAI0</accession>
<dbReference type="Pfam" id="PF24692">
    <property type="entry name" value="DUF7659"/>
    <property type="match status" value="1"/>
</dbReference>
<name>A0A9R1CAI0_9BACT</name>
<dbReference type="GeneID" id="72466917"/>
<keyword evidence="2" id="KW-1185">Reference proteome</keyword>
<proteinExistence type="predicted"/>
<sequence length="145" mass="17407">MVSYTRDWERDGYLVIKDAQTIDTYKELCQKEYEYNNPEIFFAFNDEGVKEKRKELGLEDKEVFHYGGGLCGTKEGLKKFTEDMEAIREEKRKKCDPYEVYLYEYNNHESFISWDGDLEPARIIVRIWGKETLDSIKRLNKYENQ</sequence>
<dbReference type="RefSeq" id="WP_223928947.1">
    <property type="nucleotide sequence ID" value="NZ_BPTU01000001.1"/>
</dbReference>
<evidence type="ECO:0000313" key="1">
    <source>
        <dbReference type="EMBL" id="GJG59041.1"/>
    </source>
</evidence>
<reference evidence="1" key="1">
    <citation type="journal article" date="2022" name="Int. J. Syst. Evol. Microbiol.">
        <title>Prevotella lacticifex sp. nov., isolated from the rumen of cows.</title>
        <authorList>
            <person name="Shinkai T."/>
            <person name="Ikeyama N."/>
            <person name="Kumagai M."/>
            <person name="Ohmori H."/>
            <person name="Sakamoto M."/>
            <person name="Ohkuma M."/>
            <person name="Mitsumori M."/>
        </authorList>
    </citation>
    <scope>NUCLEOTIDE SEQUENCE</scope>
    <source>
        <strain evidence="1">R5076</strain>
    </source>
</reference>
<dbReference type="AlphaFoldDB" id="A0A9R1CAI0"/>
<organism evidence="1 2">
    <name type="scientific">Prevotella lacticifex</name>
    <dbReference type="NCBI Taxonomy" id="2854755"/>
    <lineage>
        <taxon>Bacteria</taxon>
        <taxon>Pseudomonadati</taxon>
        <taxon>Bacteroidota</taxon>
        <taxon>Bacteroidia</taxon>
        <taxon>Bacteroidales</taxon>
        <taxon>Prevotellaceae</taxon>
        <taxon>Prevotella</taxon>
    </lineage>
</organism>
<dbReference type="EMBL" id="BPUB01000002">
    <property type="protein sequence ID" value="GJG59041.1"/>
    <property type="molecule type" value="Genomic_DNA"/>
</dbReference>